<dbReference type="Pfam" id="PF01553">
    <property type="entry name" value="Acyltransferase"/>
    <property type="match status" value="1"/>
</dbReference>
<dbReference type="PANTHER" id="PTHR12497">
    <property type="entry name" value="TAZ PROTEIN TAFAZZIN"/>
    <property type="match status" value="1"/>
</dbReference>
<evidence type="ECO:0000256" key="3">
    <source>
        <dbReference type="ARBA" id="ARBA00022679"/>
    </source>
</evidence>
<keyword evidence="3" id="KW-0808">Transferase</keyword>
<dbReference type="PANTHER" id="PTHR12497:SF0">
    <property type="entry name" value="TAFAZZIN"/>
    <property type="match status" value="1"/>
</dbReference>
<keyword evidence="16" id="KW-1185">Reference proteome</keyword>
<organism evidence="15 16">
    <name type="scientific">Wickerhamomyces mucosus</name>
    <dbReference type="NCBI Taxonomy" id="1378264"/>
    <lineage>
        <taxon>Eukaryota</taxon>
        <taxon>Fungi</taxon>
        <taxon>Dikarya</taxon>
        <taxon>Ascomycota</taxon>
        <taxon>Saccharomycotina</taxon>
        <taxon>Saccharomycetes</taxon>
        <taxon>Phaffomycetales</taxon>
        <taxon>Wickerhamomycetaceae</taxon>
        <taxon>Wickerhamomyces</taxon>
    </lineage>
</organism>
<keyword evidence="4" id="KW-1000">Mitochondrion outer membrane</keyword>
<evidence type="ECO:0000256" key="4">
    <source>
        <dbReference type="ARBA" id="ARBA00022787"/>
    </source>
</evidence>
<dbReference type="InterPro" id="IPR002123">
    <property type="entry name" value="Plipid/glycerol_acylTrfase"/>
</dbReference>
<accession>A0A9P8TEC9</accession>
<evidence type="ECO:0000256" key="8">
    <source>
        <dbReference type="ARBA" id="ARBA00023136"/>
    </source>
</evidence>
<feature type="compositionally biased region" description="Basic and acidic residues" evidence="13">
    <location>
        <begin position="397"/>
        <end position="409"/>
    </location>
</feature>
<dbReference type="PRINTS" id="PR00979">
    <property type="entry name" value="TAFAZZIN"/>
</dbReference>
<protein>
    <recommendedName>
        <fullName evidence="12">Tafazzin family protein</fullName>
    </recommendedName>
</protein>
<dbReference type="GO" id="GO:0005743">
    <property type="term" value="C:mitochondrial inner membrane"/>
    <property type="evidence" value="ECO:0007669"/>
    <property type="project" value="UniProtKB-SubCell"/>
</dbReference>
<keyword evidence="9" id="KW-0012">Acyltransferase</keyword>
<dbReference type="GO" id="GO:0007007">
    <property type="term" value="P:inner mitochondrial membrane organization"/>
    <property type="evidence" value="ECO:0007669"/>
    <property type="project" value="TreeGrafter"/>
</dbReference>
<dbReference type="GO" id="GO:0047184">
    <property type="term" value="F:1-acylglycerophosphocholine O-acyltransferase activity"/>
    <property type="evidence" value="ECO:0007669"/>
    <property type="project" value="TreeGrafter"/>
</dbReference>
<name>A0A9P8TEC9_9ASCO</name>
<evidence type="ECO:0000256" key="2">
    <source>
        <dbReference type="ARBA" id="ARBA00010524"/>
    </source>
</evidence>
<gene>
    <name evidence="15" type="ORF">WICMUC_002691</name>
</gene>
<dbReference type="GO" id="GO:0035965">
    <property type="term" value="P:cardiolipin acyl-chain remodeling"/>
    <property type="evidence" value="ECO:0007669"/>
    <property type="project" value="TreeGrafter"/>
</dbReference>
<proteinExistence type="inferred from homology"/>
<dbReference type="EMBL" id="JAEUBF010000754">
    <property type="protein sequence ID" value="KAH3675500.1"/>
    <property type="molecule type" value="Genomic_DNA"/>
</dbReference>
<keyword evidence="7" id="KW-0496">Mitochondrion</keyword>
<keyword evidence="5" id="KW-0999">Mitochondrion inner membrane</keyword>
<evidence type="ECO:0000256" key="1">
    <source>
        <dbReference type="ARBA" id="ARBA00004137"/>
    </source>
</evidence>
<feature type="region of interest" description="Disordered" evidence="13">
    <location>
        <begin position="385"/>
        <end position="409"/>
    </location>
</feature>
<keyword evidence="6" id="KW-0443">Lipid metabolism</keyword>
<dbReference type="SMART" id="SM00563">
    <property type="entry name" value="PlsC"/>
    <property type="match status" value="1"/>
</dbReference>
<dbReference type="AlphaFoldDB" id="A0A9P8TEC9"/>
<evidence type="ECO:0000313" key="16">
    <source>
        <dbReference type="Proteomes" id="UP000769528"/>
    </source>
</evidence>
<evidence type="ECO:0000256" key="11">
    <source>
        <dbReference type="ARBA" id="ARBA00047906"/>
    </source>
</evidence>
<evidence type="ECO:0000256" key="13">
    <source>
        <dbReference type="SAM" id="MobiDB-lite"/>
    </source>
</evidence>
<dbReference type="CDD" id="cd07989">
    <property type="entry name" value="LPLAT_AGPAT-like"/>
    <property type="match status" value="1"/>
</dbReference>
<reference evidence="15" key="2">
    <citation type="submission" date="2021-01" db="EMBL/GenBank/DDBJ databases">
        <authorList>
            <person name="Schikora-Tamarit M.A."/>
        </authorList>
    </citation>
    <scope>NUCLEOTIDE SEQUENCE</scope>
    <source>
        <strain evidence="15">CBS6341</strain>
    </source>
</reference>
<evidence type="ECO:0000256" key="9">
    <source>
        <dbReference type="ARBA" id="ARBA00023315"/>
    </source>
</evidence>
<evidence type="ECO:0000256" key="6">
    <source>
        <dbReference type="ARBA" id="ARBA00023098"/>
    </source>
</evidence>
<keyword evidence="8" id="KW-0472">Membrane</keyword>
<dbReference type="OrthoDB" id="193467at2759"/>
<evidence type="ECO:0000256" key="12">
    <source>
        <dbReference type="RuleBase" id="RU365062"/>
    </source>
</evidence>
<dbReference type="InterPro" id="IPR000872">
    <property type="entry name" value="Tafazzin"/>
</dbReference>
<dbReference type="GO" id="GO:0005741">
    <property type="term" value="C:mitochondrial outer membrane"/>
    <property type="evidence" value="ECO:0007669"/>
    <property type="project" value="UniProtKB-SubCell"/>
</dbReference>
<evidence type="ECO:0000256" key="5">
    <source>
        <dbReference type="ARBA" id="ARBA00022792"/>
    </source>
</evidence>
<comment type="similarity">
    <text evidence="2 12">Belongs to the taffazin family.</text>
</comment>
<sequence length="409" mass="47241">MSLQAVLERGDKHLDEYPRTDSWWNLASHATCYLAVGWSKLVLSVSYKTTVKGLDRLDQALERSKLEDRGLMTVMNHMSVVDDPFLWGCLPWSYYKDLDNIRWCLGAKNVCFKNSFLSYFFSLGKILPTDRFGAGPFQGSIDGAIRLLSPDDTLDLIYDGSEETNQRWLNIEKIIPIEVPNKIASKIQNEYISPIIRNKPSWVHVFPEGFVLQLQPPFHNSMRYFKWGITRMVLESTRQPIILPIFSHGFEKIAPESAAESLVQRYLPANFGAEVKVVIGDPIDDSIIQNYRKEWLKLVEKFNAGGTDLNDKLKFDDLAKDLRSRLASELRRAVAKIRDETGEFEKEDSRFKDHKFWKEYTRTEGTSHPDVKFIGQNWAIRRLQGLPDVNSNDNNDDDKKKKLEEDNVR</sequence>
<evidence type="ECO:0000313" key="15">
    <source>
        <dbReference type="EMBL" id="KAH3675500.1"/>
    </source>
</evidence>
<evidence type="ECO:0000259" key="14">
    <source>
        <dbReference type="SMART" id="SM00563"/>
    </source>
</evidence>
<comment type="subcellular location">
    <subcellularLocation>
        <location evidence="1">Mitochondrion inner membrane</location>
        <topology evidence="1">Peripheral membrane protein</topology>
        <orientation evidence="1">Intermembrane side</orientation>
    </subcellularLocation>
    <subcellularLocation>
        <location evidence="10">Mitochondrion outer membrane</location>
        <topology evidence="10">Peripheral membrane protein</topology>
        <orientation evidence="10">Intermembrane side</orientation>
    </subcellularLocation>
</comment>
<comment type="catalytic activity">
    <reaction evidence="11">
        <text>1'-[1,2-diacyl-sn-glycero-3-phospho],3'-[1-acyl-sn-glycero-3-phospho]-glycerol + a 1,2-diacyl-sn-glycero-3-phosphocholine = a cardiolipin + a 1-acyl-sn-glycero-3-phosphocholine</text>
        <dbReference type="Rhea" id="RHEA:33731"/>
        <dbReference type="ChEBI" id="CHEBI:57643"/>
        <dbReference type="ChEBI" id="CHEBI:58168"/>
        <dbReference type="ChEBI" id="CHEBI:62237"/>
        <dbReference type="ChEBI" id="CHEBI:64743"/>
    </reaction>
    <physiologicalReaction direction="left-to-right" evidence="11">
        <dbReference type="Rhea" id="RHEA:33732"/>
    </physiologicalReaction>
    <physiologicalReaction direction="right-to-left" evidence="11">
        <dbReference type="Rhea" id="RHEA:33733"/>
    </physiologicalReaction>
</comment>
<feature type="domain" description="Phospholipid/glycerol acyltransferase" evidence="14">
    <location>
        <begin position="71"/>
        <end position="250"/>
    </location>
</feature>
<evidence type="ECO:0000256" key="7">
    <source>
        <dbReference type="ARBA" id="ARBA00023128"/>
    </source>
</evidence>
<comment type="caution">
    <text evidence="15">The sequence shown here is derived from an EMBL/GenBank/DDBJ whole genome shotgun (WGS) entry which is preliminary data.</text>
</comment>
<evidence type="ECO:0000256" key="10">
    <source>
        <dbReference type="ARBA" id="ARBA00024323"/>
    </source>
</evidence>
<dbReference type="Proteomes" id="UP000769528">
    <property type="component" value="Unassembled WGS sequence"/>
</dbReference>
<reference evidence="15" key="1">
    <citation type="journal article" date="2021" name="Open Biol.">
        <title>Shared evolutionary footprints suggest mitochondrial oxidative damage underlies multiple complex I losses in fungi.</title>
        <authorList>
            <person name="Schikora-Tamarit M.A."/>
            <person name="Marcet-Houben M."/>
            <person name="Nosek J."/>
            <person name="Gabaldon T."/>
        </authorList>
    </citation>
    <scope>NUCLEOTIDE SEQUENCE</scope>
    <source>
        <strain evidence="15">CBS6341</strain>
    </source>
</reference>